<evidence type="ECO:0000313" key="1">
    <source>
        <dbReference type="EMBL" id="QFZ83288.1"/>
    </source>
</evidence>
<dbReference type="Proteomes" id="UP000326780">
    <property type="component" value="Chromosome"/>
</dbReference>
<dbReference type="EMBL" id="CP045644">
    <property type="protein sequence ID" value="QFZ83288.1"/>
    <property type="molecule type" value="Genomic_DNA"/>
</dbReference>
<accession>A0A5Q0M223</accession>
<reference evidence="1 2" key="1">
    <citation type="submission" date="2019-10" db="EMBL/GenBank/DDBJ databases">
        <title>Complete genome sequence of Variovorax paradoxus 5C-2.</title>
        <authorList>
            <person name="Gogoleva N.E."/>
            <person name="Balkin A.S."/>
        </authorList>
    </citation>
    <scope>NUCLEOTIDE SEQUENCE [LARGE SCALE GENOMIC DNA]</scope>
    <source>
        <strain evidence="1 2">5C-2</strain>
    </source>
</reference>
<evidence type="ECO:0000313" key="2">
    <source>
        <dbReference type="Proteomes" id="UP000326780"/>
    </source>
</evidence>
<sequence>MTPSTLLLFLAVGTALLSGCATSSKYVLDVESGTQNPSIKLIDKRSEDQKRAEVMSGNITDCWYGVYRLGDEQTEPGRLSYLLRALDSRLGREFAGKTVQIDTFEVFNNWQSVLRPSSRGGADSTGAAYGLAPPASGAGVVGTALGTAIVGAIASGACRANSPKLAVDRNPSNLPAVIVNYDVAVDSRRVKGTVLQLDPQGSDSTSRGTFVSERVKRAMSSAVEVIASELKASQ</sequence>
<protein>
    <submittedName>
        <fullName evidence="1">Uncharacterized protein</fullName>
    </submittedName>
</protein>
<dbReference type="AlphaFoldDB" id="A0A5Q0M223"/>
<proteinExistence type="predicted"/>
<organism evidence="1 2">
    <name type="scientific">Variovorax paradoxus</name>
    <dbReference type="NCBI Taxonomy" id="34073"/>
    <lineage>
        <taxon>Bacteria</taxon>
        <taxon>Pseudomonadati</taxon>
        <taxon>Pseudomonadota</taxon>
        <taxon>Betaproteobacteria</taxon>
        <taxon>Burkholderiales</taxon>
        <taxon>Comamonadaceae</taxon>
        <taxon>Variovorax</taxon>
    </lineage>
</organism>
<dbReference type="RefSeq" id="WP_153282024.1">
    <property type="nucleotide sequence ID" value="NZ_CP045644.1"/>
</dbReference>
<gene>
    <name evidence="1" type="ORF">GFK26_11200</name>
</gene>
<name>A0A5Q0M223_VARPD</name>